<dbReference type="NCBIfam" id="TIGR01433">
    <property type="entry name" value="CyoA"/>
    <property type="match status" value="1"/>
</dbReference>
<dbReference type="InterPro" id="IPR034227">
    <property type="entry name" value="CuRO_UO_II"/>
</dbReference>
<comment type="similarity">
    <text evidence="2 14">Belongs to the cytochrome c oxidase subunit 2 family.</text>
</comment>
<dbReference type="Pfam" id="PF06481">
    <property type="entry name" value="COX_ARM"/>
    <property type="match status" value="1"/>
</dbReference>
<dbReference type="RefSeq" id="WP_197684990.1">
    <property type="nucleotide sequence ID" value="NZ_LT629750.1"/>
</dbReference>
<dbReference type="Gene3D" id="1.10.287.90">
    <property type="match status" value="1"/>
</dbReference>
<dbReference type="CDD" id="cd04212">
    <property type="entry name" value="CuRO_UO_II"/>
    <property type="match status" value="1"/>
</dbReference>
<keyword evidence="11 14" id="KW-0472">Membrane</keyword>
<dbReference type="InterPro" id="IPR006333">
    <property type="entry name" value="Cyt_o_ubiquinol_oxidase_su2"/>
</dbReference>
<dbReference type="SUPFAM" id="SSF49503">
    <property type="entry name" value="Cupredoxins"/>
    <property type="match status" value="1"/>
</dbReference>
<keyword evidence="10 14" id="KW-0560">Oxidoreductase</keyword>
<evidence type="ECO:0000256" key="9">
    <source>
        <dbReference type="ARBA" id="ARBA00022989"/>
    </source>
</evidence>
<dbReference type="GO" id="GO:0005507">
    <property type="term" value="F:copper ion binding"/>
    <property type="evidence" value="ECO:0007669"/>
    <property type="project" value="InterPro"/>
</dbReference>
<evidence type="ECO:0000256" key="13">
    <source>
        <dbReference type="ARBA" id="ARBA00023288"/>
    </source>
</evidence>
<evidence type="ECO:0000259" key="16">
    <source>
        <dbReference type="PROSITE" id="PS50857"/>
    </source>
</evidence>
<dbReference type="GO" id="GO:0009486">
    <property type="term" value="F:cytochrome bo3 ubiquinol oxidase activity"/>
    <property type="evidence" value="ECO:0007669"/>
    <property type="project" value="InterPro"/>
</dbReference>
<feature type="domain" description="Cytochrome oxidase subunit II copper A binding" evidence="16">
    <location>
        <begin position="124"/>
        <end position="236"/>
    </location>
</feature>
<keyword evidence="4 14" id="KW-1003">Cell membrane</keyword>
<dbReference type="PIRSF" id="PIRSF000292">
    <property type="entry name" value="Ubi_od_II"/>
    <property type="match status" value="1"/>
</dbReference>
<dbReference type="Pfam" id="PF00116">
    <property type="entry name" value="COX2"/>
    <property type="match status" value="1"/>
</dbReference>
<evidence type="ECO:0000313" key="19">
    <source>
        <dbReference type="Proteomes" id="UP000243904"/>
    </source>
</evidence>
<gene>
    <name evidence="18" type="ORF">SAMN05444158_6162</name>
</gene>
<evidence type="ECO:0000313" key="18">
    <source>
        <dbReference type="EMBL" id="SDT45321.1"/>
    </source>
</evidence>
<dbReference type="GO" id="GO:0016682">
    <property type="term" value="F:oxidoreductase activity, acting on diphenols and related substances as donors, oxygen as acceptor"/>
    <property type="evidence" value="ECO:0007669"/>
    <property type="project" value="InterPro"/>
</dbReference>
<dbReference type="InterPro" id="IPR008972">
    <property type="entry name" value="Cupredoxin"/>
</dbReference>
<dbReference type="InterPro" id="IPR002429">
    <property type="entry name" value="CcO_II-like_C"/>
</dbReference>
<dbReference type="PROSITE" id="PS50999">
    <property type="entry name" value="COX2_TM"/>
    <property type="match status" value="1"/>
</dbReference>
<accession>A0A1H2AH71</accession>
<dbReference type="SUPFAM" id="SSF81464">
    <property type="entry name" value="Cytochrome c oxidase subunit II-like, transmembrane region"/>
    <property type="match status" value="1"/>
</dbReference>
<dbReference type="PANTHER" id="PTHR22888:SF18">
    <property type="entry name" value="CYTOCHROME BO(3) UBIQUINOL OXIDASE SUBUNIT 2"/>
    <property type="match status" value="1"/>
</dbReference>
<dbReference type="InterPro" id="IPR045187">
    <property type="entry name" value="CcO_II"/>
</dbReference>
<feature type="transmembrane region" description="Helical" evidence="15">
    <location>
        <begin position="90"/>
        <end position="111"/>
    </location>
</feature>
<dbReference type="PANTHER" id="PTHR22888">
    <property type="entry name" value="CYTOCHROME C OXIDASE, SUBUNIT II"/>
    <property type="match status" value="1"/>
</dbReference>
<keyword evidence="5 14" id="KW-0679">Respiratory chain</keyword>
<keyword evidence="8 14" id="KW-0249">Electron transport</keyword>
<keyword evidence="12" id="KW-0564">Palmitate</keyword>
<dbReference type="GO" id="GO:0004129">
    <property type="term" value="F:cytochrome-c oxidase activity"/>
    <property type="evidence" value="ECO:0007669"/>
    <property type="project" value="UniProtKB-UniRule"/>
</dbReference>
<feature type="domain" description="Cytochrome oxidase subunit II transmembrane region profile" evidence="17">
    <location>
        <begin position="21"/>
        <end position="118"/>
    </location>
</feature>
<sequence>MQSAVATKVVRGAILVSSALLLCSCSEGVLDPHGPIGKAERVILCDATAIMLAVVVPVILLTLGFAWWFRASNKRARYLPEWEYSGRIEMIVWSIPALVVLFLGGIAWIGAHELDPPKPITSAQAPLDVEVVSLDWKWLFIYPTQGIASVNRLVVPVGTPIRFRLTSASVMNSFFIPQLGSQIYIMPGMTTRLNLQADRPGVYKGLSAQFSGEGFSDMRFDLAAVPQDQFEAWVKAAKTQGGMLDSASYSALARPSKAIAPTTYAGVSPGLFETASARSTGAELPPHQEH</sequence>
<evidence type="ECO:0000256" key="6">
    <source>
        <dbReference type="ARBA" id="ARBA00022692"/>
    </source>
</evidence>
<evidence type="ECO:0000256" key="5">
    <source>
        <dbReference type="ARBA" id="ARBA00022660"/>
    </source>
</evidence>
<name>A0A1H2AH71_9BRAD</name>
<evidence type="ECO:0000256" key="11">
    <source>
        <dbReference type="ARBA" id="ARBA00023136"/>
    </source>
</evidence>
<evidence type="ECO:0000256" key="1">
    <source>
        <dbReference type="ARBA" id="ARBA00004651"/>
    </source>
</evidence>
<feature type="transmembrane region" description="Helical" evidence="15">
    <location>
        <begin position="47"/>
        <end position="69"/>
    </location>
</feature>
<comment type="subcellular location">
    <subcellularLocation>
        <location evidence="1">Cell membrane</location>
        <topology evidence="1">Multi-pass membrane protein</topology>
    </subcellularLocation>
</comment>
<evidence type="ECO:0000256" key="14">
    <source>
        <dbReference type="PIRNR" id="PIRNR000292"/>
    </source>
</evidence>
<dbReference type="InterPro" id="IPR036257">
    <property type="entry name" value="Cyt_c_oxidase_su2_TM_sf"/>
</dbReference>
<evidence type="ECO:0000256" key="8">
    <source>
        <dbReference type="ARBA" id="ARBA00022982"/>
    </source>
</evidence>
<keyword evidence="19" id="KW-1185">Reference proteome</keyword>
<dbReference type="PROSITE" id="PS50857">
    <property type="entry name" value="COX2_CUA"/>
    <property type="match status" value="1"/>
</dbReference>
<proteinExistence type="inferred from homology"/>
<evidence type="ECO:0000256" key="3">
    <source>
        <dbReference type="ARBA" id="ARBA00022448"/>
    </source>
</evidence>
<evidence type="ECO:0000256" key="12">
    <source>
        <dbReference type="ARBA" id="ARBA00023139"/>
    </source>
</evidence>
<dbReference type="Proteomes" id="UP000243904">
    <property type="component" value="Chromosome I"/>
</dbReference>
<dbReference type="Gene3D" id="2.60.40.420">
    <property type="entry name" value="Cupredoxins - blue copper proteins"/>
    <property type="match status" value="1"/>
</dbReference>
<keyword evidence="9 15" id="KW-1133">Transmembrane helix</keyword>
<dbReference type="InterPro" id="IPR011759">
    <property type="entry name" value="Cyt_c_oxidase_su2_TM_dom"/>
</dbReference>
<evidence type="ECO:0000259" key="17">
    <source>
        <dbReference type="PROSITE" id="PS50999"/>
    </source>
</evidence>
<evidence type="ECO:0000256" key="2">
    <source>
        <dbReference type="ARBA" id="ARBA00007866"/>
    </source>
</evidence>
<protein>
    <recommendedName>
        <fullName evidence="14">Ubiquinol oxidase subunit 2</fullName>
    </recommendedName>
</protein>
<dbReference type="InterPro" id="IPR010514">
    <property type="entry name" value="COX_ARM"/>
</dbReference>
<evidence type="ECO:0000256" key="4">
    <source>
        <dbReference type="ARBA" id="ARBA00022475"/>
    </source>
</evidence>
<keyword evidence="6 15" id="KW-0812">Transmembrane</keyword>
<dbReference type="GO" id="GO:0005886">
    <property type="term" value="C:plasma membrane"/>
    <property type="evidence" value="ECO:0007669"/>
    <property type="project" value="UniProtKB-SubCell"/>
</dbReference>
<evidence type="ECO:0000256" key="7">
    <source>
        <dbReference type="ARBA" id="ARBA00022729"/>
    </source>
</evidence>
<reference evidence="19" key="1">
    <citation type="submission" date="2016-10" db="EMBL/GenBank/DDBJ databases">
        <authorList>
            <person name="Varghese N."/>
            <person name="Submissions S."/>
        </authorList>
    </citation>
    <scope>NUCLEOTIDE SEQUENCE [LARGE SCALE GENOMIC DNA]</scope>
    <source>
        <strain evidence="19">GAS369</strain>
    </source>
</reference>
<dbReference type="GO" id="GO:0042773">
    <property type="term" value="P:ATP synthesis coupled electron transport"/>
    <property type="evidence" value="ECO:0007669"/>
    <property type="project" value="TreeGrafter"/>
</dbReference>
<dbReference type="AlphaFoldDB" id="A0A1H2AH71"/>
<dbReference type="EMBL" id="LT629750">
    <property type="protein sequence ID" value="SDT45321.1"/>
    <property type="molecule type" value="Genomic_DNA"/>
</dbReference>
<dbReference type="PRINTS" id="PR01166">
    <property type="entry name" value="CYCOXIDASEII"/>
</dbReference>
<keyword evidence="13" id="KW-0449">Lipoprotein</keyword>
<evidence type="ECO:0000256" key="10">
    <source>
        <dbReference type="ARBA" id="ARBA00023002"/>
    </source>
</evidence>
<organism evidence="18 19">
    <name type="scientific">Bradyrhizobium canariense</name>
    <dbReference type="NCBI Taxonomy" id="255045"/>
    <lineage>
        <taxon>Bacteria</taxon>
        <taxon>Pseudomonadati</taxon>
        <taxon>Pseudomonadota</taxon>
        <taxon>Alphaproteobacteria</taxon>
        <taxon>Hyphomicrobiales</taxon>
        <taxon>Nitrobacteraceae</taxon>
        <taxon>Bradyrhizobium</taxon>
    </lineage>
</organism>
<keyword evidence="7" id="KW-0732">Signal</keyword>
<keyword evidence="3 14" id="KW-0813">Transport</keyword>
<evidence type="ECO:0000256" key="15">
    <source>
        <dbReference type="SAM" id="Phobius"/>
    </source>
</evidence>